<gene>
    <name evidence="1" type="ORF">DWZ50_06765</name>
</gene>
<accession>A0A415SAJ9</accession>
<evidence type="ECO:0000313" key="1">
    <source>
        <dbReference type="EMBL" id="RHM77641.1"/>
    </source>
</evidence>
<dbReference type="EMBL" id="QRQE01000013">
    <property type="protein sequence ID" value="RHM77641.1"/>
    <property type="molecule type" value="Genomic_DNA"/>
</dbReference>
<comment type="caution">
    <text evidence="1">The sequence shown here is derived from an EMBL/GenBank/DDBJ whole genome shotgun (WGS) entry which is preliminary data.</text>
</comment>
<dbReference type="Proteomes" id="UP000285610">
    <property type="component" value="Unassembled WGS sequence"/>
</dbReference>
<name>A0A415SAJ9_MEDGN</name>
<sequence>MAGLRDESELYRKLDDMYKHKKSKDITQVFFNECIEVALKFSKRDIQFVLFKLKLLNEDIDSGIETANSISNSLQKVLDALTGKNIKRALIINILEIALDEK</sequence>
<reference evidence="1 2" key="1">
    <citation type="submission" date="2018-08" db="EMBL/GenBank/DDBJ databases">
        <title>A genome reference for cultivated species of the human gut microbiota.</title>
        <authorList>
            <person name="Zou Y."/>
            <person name="Xue W."/>
            <person name="Luo G."/>
        </authorList>
    </citation>
    <scope>NUCLEOTIDE SEQUENCE [LARGE SCALE GENOMIC DNA]</scope>
    <source>
        <strain evidence="1 2">AF33-12</strain>
    </source>
</reference>
<evidence type="ECO:0000313" key="2">
    <source>
        <dbReference type="Proteomes" id="UP000285610"/>
    </source>
</evidence>
<protein>
    <submittedName>
        <fullName evidence="1">Uncharacterized protein</fullName>
    </submittedName>
</protein>
<organism evidence="1 2">
    <name type="scientific">Mediterraneibacter gnavus</name>
    <name type="common">Ruminococcus gnavus</name>
    <dbReference type="NCBI Taxonomy" id="33038"/>
    <lineage>
        <taxon>Bacteria</taxon>
        <taxon>Bacillati</taxon>
        <taxon>Bacillota</taxon>
        <taxon>Clostridia</taxon>
        <taxon>Lachnospirales</taxon>
        <taxon>Lachnospiraceae</taxon>
        <taxon>Mediterraneibacter</taxon>
    </lineage>
</organism>
<dbReference type="AlphaFoldDB" id="A0A415SAJ9"/>
<proteinExistence type="predicted"/>
<dbReference type="RefSeq" id="WP_004614264.1">
    <property type="nucleotide sequence ID" value="NZ_JBCPGC010000056.1"/>
</dbReference>